<name>A0A9W9Z7J1_9CNID</name>
<keyword evidence="5" id="KW-1185">Reference proteome</keyword>
<dbReference type="InterPro" id="IPR015894">
    <property type="entry name" value="Guanylate-bd_N"/>
</dbReference>
<dbReference type="SUPFAM" id="SSF52540">
    <property type="entry name" value="P-loop containing nucleoside triphosphate hydrolases"/>
    <property type="match status" value="1"/>
</dbReference>
<dbReference type="GO" id="GO:0003924">
    <property type="term" value="F:GTPase activity"/>
    <property type="evidence" value="ECO:0007669"/>
    <property type="project" value="InterPro"/>
</dbReference>
<dbReference type="Pfam" id="PF02263">
    <property type="entry name" value="GBP"/>
    <property type="match status" value="1"/>
</dbReference>
<accession>A0A9W9Z7J1</accession>
<proteinExistence type="predicted"/>
<dbReference type="InterPro" id="IPR027417">
    <property type="entry name" value="P-loop_NTPase"/>
</dbReference>
<feature type="chain" id="PRO_5040779900" description="Guanylate-binding protein N-terminal domain-containing protein" evidence="2">
    <location>
        <begin position="24"/>
        <end position="556"/>
    </location>
</feature>
<evidence type="ECO:0000256" key="1">
    <source>
        <dbReference type="SAM" id="MobiDB-lite"/>
    </source>
</evidence>
<evidence type="ECO:0000313" key="5">
    <source>
        <dbReference type="Proteomes" id="UP001163046"/>
    </source>
</evidence>
<dbReference type="OrthoDB" id="5983184at2759"/>
<feature type="compositionally biased region" description="Basic and acidic residues" evidence="1">
    <location>
        <begin position="387"/>
        <end position="450"/>
    </location>
</feature>
<dbReference type="EMBL" id="MU826400">
    <property type="protein sequence ID" value="KAJ7376386.1"/>
    <property type="molecule type" value="Genomic_DNA"/>
</dbReference>
<sequence length="556" mass="62618">MSFMRAGILIFLAVCAQHKSSFAAISKPQKAQQLLSYNPATKKFVLDSRCLVEISKLRGQVIVVSAVGDARIGKSTTWNLIRHFWNENSLQTFQETFETGDTTVPVTHGVWASIIPAKTPDECNVILLDVEGLNLGDDAVTTHLSMFTALVSSAVHIFARDLVQNHVLDFLYFISRLTEMIFPDERFDNFPHLGVIVRGALETPPGYTLDEYIHDFILSLDNEDGMQNQRETIGKYFSRDKISSNQIPYVQDITIFKDMRKLKNTDFHRVILSLVKQFQKYPPKKSLKGDRLMDGKSLAGFVTELFHAMNNNSWMDFNDAYRMLESQICAEAYDKIISPVLDGTASKIGANLENTVAEFKTKCALQEEVESARKKLLTAKKKADEIEETKRKAAKEKQLRENVETEMEIAHDEWEKEMENKDVKLSQGIEEREQLKMRNKKLEEDSERKSQQISQLQSQQKQQGGDGGSVEKFFGSLVGSALATAAYYYGGQRVKVGTHRSTSWSSWRTNPSCKKSPVAVHARELFGGTCRSCSKTVSRGQVPCAYTPGPGCSKDD</sequence>
<organism evidence="4 5">
    <name type="scientific">Desmophyllum pertusum</name>
    <dbReference type="NCBI Taxonomy" id="174260"/>
    <lineage>
        <taxon>Eukaryota</taxon>
        <taxon>Metazoa</taxon>
        <taxon>Cnidaria</taxon>
        <taxon>Anthozoa</taxon>
        <taxon>Hexacorallia</taxon>
        <taxon>Scleractinia</taxon>
        <taxon>Caryophylliina</taxon>
        <taxon>Caryophylliidae</taxon>
        <taxon>Desmophyllum</taxon>
    </lineage>
</organism>
<keyword evidence="2" id="KW-0732">Signal</keyword>
<reference evidence="4" key="1">
    <citation type="submission" date="2023-01" db="EMBL/GenBank/DDBJ databases">
        <title>Genome assembly of the deep-sea coral Lophelia pertusa.</title>
        <authorList>
            <person name="Herrera S."/>
            <person name="Cordes E."/>
        </authorList>
    </citation>
    <scope>NUCLEOTIDE SEQUENCE</scope>
    <source>
        <strain evidence="4">USNM1676648</strain>
        <tissue evidence="4">Polyp</tissue>
    </source>
</reference>
<dbReference type="AlphaFoldDB" id="A0A9W9Z7J1"/>
<protein>
    <recommendedName>
        <fullName evidence="3">Guanylate-binding protein N-terminal domain-containing protein</fullName>
    </recommendedName>
</protein>
<feature type="region of interest" description="Disordered" evidence="1">
    <location>
        <begin position="387"/>
        <end position="468"/>
    </location>
</feature>
<feature type="compositionally biased region" description="Low complexity" evidence="1">
    <location>
        <begin position="451"/>
        <end position="463"/>
    </location>
</feature>
<dbReference type="GO" id="GO:0005525">
    <property type="term" value="F:GTP binding"/>
    <property type="evidence" value="ECO:0007669"/>
    <property type="project" value="InterPro"/>
</dbReference>
<comment type="caution">
    <text evidence="4">The sequence shown here is derived from an EMBL/GenBank/DDBJ whole genome shotgun (WGS) entry which is preliminary data.</text>
</comment>
<dbReference type="PANTHER" id="PTHR10751">
    <property type="entry name" value="GUANYLATE BINDING PROTEIN"/>
    <property type="match status" value="1"/>
</dbReference>
<evidence type="ECO:0000259" key="3">
    <source>
        <dbReference type="Pfam" id="PF02263"/>
    </source>
</evidence>
<feature type="signal peptide" evidence="2">
    <location>
        <begin position="1"/>
        <end position="23"/>
    </location>
</feature>
<evidence type="ECO:0000256" key="2">
    <source>
        <dbReference type="SAM" id="SignalP"/>
    </source>
</evidence>
<feature type="domain" description="Guanylate-binding protein N-terminal" evidence="3">
    <location>
        <begin position="42"/>
        <end position="182"/>
    </location>
</feature>
<gene>
    <name evidence="4" type="ORF">OS493_034908</name>
</gene>
<evidence type="ECO:0000313" key="4">
    <source>
        <dbReference type="EMBL" id="KAJ7376386.1"/>
    </source>
</evidence>
<dbReference type="Gene3D" id="3.40.50.300">
    <property type="entry name" value="P-loop containing nucleotide triphosphate hydrolases"/>
    <property type="match status" value="1"/>
</dbReference>
<dbReference type="Proteomes" id="UP001163046">
    <property type="component" value="Unassembled WGS sequence"/>
</dbReference>